<sequence length="192" mass="20644">MQEWTVVALLLAGALAIAWYLSYTAARLDRLHARVEGSLAALDAQLVRRAEVALELANGADLDAASAFLLASAASASLEASEGAQITAEVQEVGVPEERALIEGELTAALGAVVEDWAPGWAAGTQVRRRLGDACERVELAHRFHNEAVTDVRRVRAKPVVRALHLAGRTHLPRPVEFDDHVEGLTTTSAWR</sequence>
<dbReference type="Proteomes" id="UP000285376">
    <property type="component" value="Unassembled WGS sequence"/>
</dbReference>
<evidence type="ECO:0000313" key="2">
    <source>
        <dbReference type="EMBL" id="RHW46180.1"/>
    </source>
</evidence>
<name>A0A417Z6E9_9MICO</name>
<dbReference type="RefSeq" id="WP_118913205.1">
    <property type="nucleotide sequence ID" value="NZ_CBCRVH010000008.1"/>
</dbReference>
<evidence type="ECO:0008006" key="4">
    <source>
        <dbReference type="Google" id="ProtNLM"/>
    </source>
</evidence>
<gene>
    <name evidence="2" type="ORF">D1832_06855</name>
</gene>
<dbReference type="Gene3D" id="1.20.1440.20">
    <property type="entry name" value="LemA-like domain"/>
    <property type="match status" value="1"/>
</dbReference>
<dbReference type="InterPro" id="IPR023353">
    <property type="entry name" value="LemA-like_dom_sf"/>
</dbReference>
<accession>A0A417Z6E9</accession>
<dbReference type="EMBL" id="QWLM01000006">
    <property type="protein sequence ID" value="RHW46180.1"/>
    <property type="molecule type" value="Genomic_DNA"/>
</dbReference>
<comment type="caution">
    <text evidence="2">The sequence shown here is derived from an EMBL/GenBank/DDBJ whole genome shotgun (WGS) entry which is preliminary data.</text>
</comment>
<keyword evidence="1" id="KW-0472">Membrane</keyword>
<evidence type="ECO:0000313" key="3">
    <source>
        <dbReference type="Proteomes" id="UP000285376"/>
    </source>
</evidence>
<feature type="transmembrane region" description="Helical" evidence="1">
    <location>
        <begin position="6"/>
        <end position="26"/>
    </location>
</feature>
<organism evidence="2 3">
    <name type="scientific">Dermacoccus abyssi</name>
    <dbReference type="NCBI Taxonomy" id="322596"/>
    <lineage>
        <taxon>Bacteria</taxon>
        <taxon>Bacillati</taxon>
        <taxon>Actinomycetota</taxon>
        <taxon>Actinomycetes</taxon>
        <taxon>Micrococcales</taxon>
        <taxon>Dermacoccaceae</taxon>
        <taxon>Dermacoccus</taxon>
    </lineage>
</organism>
<keyword evidence="1" id="KW-1133">Transmembrane helix</keyword>
<protein>
    <recommendedName>
        <fullName evidence="4">NUDIX hydrolase</fullName>
    </recommendedName>
</protein>
<reference evidence="2 3" key="1">
    <citation type="submission" date="2018-08" db="EMBL/GenBank/DDBJ databases">
        <title>Whole genome sequence analysis of Dermacoccus abyssi bacteria isolated from Deep Mariana trench Micromonospora spp reveals genes involved in the environmental adaptation and production of secondary metabolites.</title>
        <authorList>
            <person name="Abdel-Mageed W.M."/>
            <person name="Lehri B."/>
            <person name="Nouioui I."/>
            <person name="Goodfellow I."/>
            <person name="Jaspars M."/>
            <person name="Karlyshev A."/>
        </authorList>
    </citation>
    <scope>NUCLEOTIDE SEQUENCE [LARGE SCALE GENOMIC DNA]</scope>
    <source>
        <strain evidence="2 3">MT1.1</strain>
    </source>
</reference>
<dbReference type="AlphaFoldDB" id="A0A417Z6E9"/>
<keyword evidence="1" id="KW-0812">Transmembrane</keyword>
<proteinExistence type="predicted"/>
<evidence type="ECO:0000256" key="1">
    <source>
        <dbReference type="SAM" id="Phobius"/>
    </source>
</evidence>